<dbReference type="PANTHER" id="PTHR33608:SF6">
    <property type="entry name" value="BLL2464 PROTEIN"/>
    <property type="match status" value="1"/>
</dbReference>
<dbReference type="Gene3D" id="3.40.50.410">
    <property type="entry name" value="von Willebrand factor, type A domain"/>
    <property type="match status" value="1"/>
</dbReference>
<dbReference type="EMBL" id="JAVIKH010000001">
    <property type="protein sequence ID" value="MDX8334985.1"/>
    <property type="molecule type" value="Genomic_DNA"/>
</dbReference>
<sequence>MEDKIESKKELLKRIKTIEIKATILSDNIFAGQYHSCLKGNGMEFADIRRYTPGDDVKKIDWKVTARQRKAYVKEFVEERELSVFLLVDISASNRFKDKLDLITELVGSLAFSANKNGDRVGAMFFSNEIEKVIPLKKGKKHTLSIIENLLTINPKGDKTDISGALRYFGKVFKRRAIIFLISDFLDENYEKELKILSQRHEIISIRIADRKYESLPLGAIFTLEDSETGEQIVIENYKENSSDFNINKITNGINLYVGEDYVKEMSKFFNRGRVR</sequence>
<keyword evidence="3" id="KW-1185">Reference proteome</keyword>
<proteinExistence type="predicted"/>
<dbReference type="PANTHER" id="PTHR33608">
    <property type="entry name" value="BLL2464 PROTEIN"/>
    <property type="match status" value="1"/>
</dbReference>
<organism evidence="2 3">
    <name type="scientific">Candidatus Cetobacterium colombiensis</name>
    <dbReference type="NCBI Taxonomy" id="3073100"/>
    <lineage>
        <taxon>Bacteria</taxon>
        <taxon>Fusobacteriati</taxon>
        <taxon>Fusobacteriota</taxon>
        <taxon>Fusobacteriia</taxon>
        <taxon>Fusobacteriales</taxon>
        <taxon>Fusobacteriaceae</taxon>
        <taxon>Cetobacterium</taxon>
    </lineage>
</organism>
<dbReference type="SMART" id="SM00327">
    <property type="entry name" value="VWA"/>
    <property type="match status" value="1"/>
</dbReference>
<dbReference type="CDD" id="cd00198">
    <property type="entry name" value="vWFA"/>
    <property type="match status" value="1"/>
</dbReference>
<accession>A0ABU4W716</accession>
<dbReference type="RefSeq" id="WP_320312398.1">
    <property type="nucleotide sequence ID" value="NZ_JAVIKH010000001.1"/>
</dbReference>
<dbReference type="SUPFAM" id="SSF53300">
    <property type="entry name" value="vWA-like"/>
    <property type="match status" value="1"/>
</dbReference>
<evidence type="ECO:0000313" key="2">
    <source>
        <dbReference type="EMBL" id="MDX8334985.1"/>
    </source>
</evidence>
<protein>
    <submittedName>
        <fullName evidence="2">DUF58 domain-containing protein</fullName>
    </submittedName>
</protein>
<dbReference type="InterPro" id="IPR002881">
    <property type="entry name" value="DUF58"/>
</dbReference>
<evidence type="ECO:0000313" key="3">
    <source>
        <dbReference type="Proteomes" id="UP001279681"/>
    </source>
</evidence>
<feature type="domain" description="VWFA" evidence="1">
    <location>
        <begin position="81"/>
        <end position="239"/>
    </location>
</feature>
<gene>
    <name evidence="2" type="ORF">RFV38_00480</name>
</gene>
<dbReference type="Proteomes" id="UP001279681">
    <property type="component" value="Unassembled WGS sequence"/>
</dbReference>
<dbReference type="InterPro" id="IPR002035">
    <property type="entry name" value="VWF_A"/>
</dbReference>
<dbReference type="InterPro" id="IPR036465">
    <property type="entry name" value="vWFA_dom_sf"/>
</dbReference>
<name>A0ABU4W716_9FUSO</name>
<comment type="caution">
    <text evidence="2">The sequence shown here is derived from an EMBL/GenBank/DDBJ whole genome shotgun (WGS) entry which is preliminary data.</text>
</comment>
<dbReference type="Pfam" id="PF01882">
    <property type="entry name" value="DUF58"/>
    <property type="match status" value="1"/>
</dbReference>
<reference evidence="3" key="1">
    <citation type="submission" date="2023-07" db="EMBL/GenBank/DDBJ databases">
        <authorList>
            <person name="Colorado M.A."/>
            <person name="Villamil L.M."/>
            <person name="Melo J.F."/>
            <person name="Rodriguez J.A."/>
            <person name="Ruiz R.Y."/>
        </authorList>
    </citation>
    <scope>NUCLEOTIDE SEQUENCE [LARGE SCALE GENOMIC DNA]</scope>
    <source>
        <strain evidence="3">C33</strain>
    </source>
</reference>
<evidence type="ECO:0000259" key="1">
    <source>
        <dbReference type="SMART" id="SM00327"/>
    </source>
</evidence>